<reference evidence="2 3" key="1">
    <citation type="journal article" date="2023" name="Arcadia Sci">
        <title>De novo assembly of a long-read Amblyomma americanum tick genome.</title>
        <authorList>
            <person name="Chou S."/>
            <person name="Poskanzer K.E."/>
            <person name="Rollins M."/>
            <person name="Thuy-Boun P.S."/>
        </authorList>
    </citation>
    <scope>NUCLEOTIDE SEQUENCE [LARGE SCALE GENOMIC DNA]</scope>
    <source>
        <strain evidence="2">F_SG_1</strain>
        <tissue evidence="2">Salivary glands</tissue>
    </source>
</reference>
<dbReference type="InterPro" id="IPR043138">
    <property type="entry name" value="GGT_lsub"/>
</dbReference>
<protein>
    <recommendedName>
        <fullName evidence="4">Gamma-glutamyltransferase</fullName>
    </recommendedName>
</protein>
<dbReference type="InterPro" id="IPR052896">
    <property type="entry name" value="GGT-like_enzyme"/>
</dbReference>
<evidence type="ECO:0000313" key="2">
    <source>
        <dbReference type="EMBL" id="KAK8761476.1"/>
    </source>
</evidence>
<dbReference type="PANTHER" id="PTHR43881">
    <property type="entry name" value="GAMMA-GLUTAMYLTRANSPEPTIDASE (AFU_ORTHOLOGUE AFUA_4G13580)"/>
    <property type="match status" value="1"/>
</dbReference>
<accession>A0AAQ4DG86</accession>
<keyword evidence="3" id="KW-1185">Reference proteome</keyword>
<evidence type="ECO:0000313" key="3">
    <source>
        <dbReference type="Proteomes" id="UP001321473"/>
    </source>
</evidence>
<organism evidence="2 3">
    <name type="scientific">Amblyomma americanum</name>
    <name type="common">Lone star tick</name>
    <dbReference type="NCBI Taxonomy" id="6943"/>
    <lineage>
        <taxon>Eukaryota</taxon>
        <taxon>Metazoa</taxon>
        <taxon>Ecdysozoa</taxon>
        <taxon>Arthropoda</taxon>
        <taxon>Chelicerata</taxon>
        <taxon>Arachnida</taxon>
        <taxon>Acari</taxon>
        <taxon>Parasitiformes</taxon>
        <taxon>Ixodida</taxon>
        <taxon>Ixodoidea</taxon>
        <taxon>Ixodidae</taxon>
        <taxon>Amblyomminae</taxon>
        <taxon>Amblyomma</taxon>
    </lineage>
</organism>
<dbReference type="InterPro" id="IPR043137">
    <property type="entry name" value="GGT_ssub_C"/>
</dbReference>
<sequence length="539" mass="57635">MWGGKDCREHGGPLFSAELLNHGGNAADAAVAAAAALQVLKPYATGIGGDCFALFYDAETRAVRCIDGSGPSPASLTRELFAAGADSGMEATVPGAVKGWFDTLRHCGSGRVGMREVLAPAVRLGRGGFPVGVRNASQWSTYEVKLRGLVGGRFFLPVPWAGQVVYNAPLADLLERLGRDGAGAFYEGPVAEAVATAVQRAGGVLTPDDLRRHLEASCDGLVEPVSTTYRGTRVHTTPLPSHGSVLLEALNILERFELRQLDSAAYEHLVVEALRLALEDGLGWVAHGGPAQDGRMTSKEHSKTRLVDPERARDCRGMVLPTSPEQSHTVFLVTADGRGNACAFINSNFYGFGCSVVEEHGFAVHCRGRGFNALARHPNCAGPFKKPYHTLMPVLVTDTASGDWLAALGTMGGYTQPQVDLQIFLAMAERGLDPQAALDAPRLYIGVGRTLRVDDPLFLEEGFPEDVAANLERRGHRIESCRARRLDPAPTSIAHIVTRGSWWNSTAKSDVKESGPVLWFGCDPRCDGTAAAATPYDLP</sequence>
<dbReference type="SUPFAM" id="SSF56235">
    <property type="entry name" value="N-terminal nucleophile aminohydrolases (Ntn hydrolases)"/>
    <property type="match status" value="1"/>
</dbReference>
<dbReference type="PRINTS" id="PR01210">
    <property type="entry name" value="GGTRANSPTASE"/>
</dbReference>
<dbReference type="Proteomes" id="UP001321473">
    <property type="component" value="Unassembled WGS sequence"/>
</dbReference>
<evidence type="ECO:0008006" key="4">
    <source>
        <dbReference type="Google" id="ProtNLM"/>
    </source>
</evidence>
<dbReference type="Gene3D" id="1.10.246.130">
    <property type="match status" value="1"/>
</dbReference>
<dbReference type="Gene3D" id="3.60.20.40">
    <property type="match status" value="1"/>
</dbReference>
<dbReference type="PANTHER" id="PTHR43881:SF1">
    <property type="entry name" value="GAMMA-GLUTAMYLTRANSPEPTIDASE (AFU_ORTHOLOGUE AFUA_4G13580)"/>
    <property type="match status" value="1"/>
</dbReference>
<dbReference type="InterPro" id="IPR029055">
    <property type="entry name" value="Ntn_hydrolases_N"/>
</dbReference>
<dbReference type="AlphaFoldDB" id="A0AAQ4DG86"/>
<feature type="compositionally biased region" description="Basic and acidic residues" evidence="1">
    <location>
        <begin position="296"/>
        <end position="308"/>
    </location>
</feature>
<comment type="caution">
    <text evidence="2">The sequence shown here is derived from an EMBL/GenBank/DDBJ whole genome shotgun (WGS) entry which is preliminary data.</text>
</comment>
<evidence type="ECO:0000256" key="1">
    <source>
        <dbReference type="SAM" id="MobiDB-lite"/>
    </source>
</evidence>
<feature type="region of interest" description="Disordered" evidence="1">
    <location>
        <begin position="289"/>
        <end position="308"/>
    </location>
</feature>
<dbReference type="Pfam" id="PF01019">
    <property type="entry name" value="G_glu_transpept"/>
    <property type="match status" value="1"/>
</dbReference>
<dbReference type="EMBL" id="JARKHS020031119">
    <property type="protein sequence ID" value="KAK8761476.1"/>
    <property type="molecule type" value="Genomic_DNA"/>
</dbReference>
<gene>
    <name evidence="2" type="ORF">V5799_027254</name>
</gene>
<proteinExistence type="predicted"/>
<name>A0AAQ4DG86_AMBAM</name>